<dbReference type="InterPro" id="IPR004528">
    <property type="entry name" value="KdsB"/>
</dbReference>
<reference evidence="4" key="1">
    <citation type="submission" date="2016-04" db="EMBL/GenBank/DDBJ databases">
        <authorList>
            <person name="Evans L.H."/>
            <person name="Alamgir A."/>
            <person name="Owens N."/>
            <person name="Weber N.D."/>
            <person name="Virtaneva K."/>
            <person name="Barbian K."/>
            <person name="Babar A."/>
            <person name="Rosenke K."/>
        </authorList>
    </citation>
    <scope>NUCLEOTIDE SEQUENCE</scope>
    <source>
        <strain evidence="4">86</strain>
    </source>
</reference>
<dbReference type="InterPro" id="IPR003329">
    <property type="entry name" value="Cytidylyl_trans"/>
</dbReference>
<accession>A0A212KKV7</accession>
<evidence type="ECO:0000256" key="3">
    <source>
        <dbReference type="ARBA" id="ARBA00022985"/>
    </source>
</evidence>
<dbReference type="PANTHER" id="PTHR42866">
    <property type="entry name" value="3-DEOXY-MANNO-OCTULOSONATE CYTIDYLYLTRANSFERASE"/>
    <property type="match status" value="1"/>
</dbReference>
<dbReference type="NCBIfam" id="TIGR00466">
    <property type="entry name" value="kdsB"/>
    <property type="match status" value="1"/>
</dbReference>
<dbReference type="SUPFAM" id="SSF53448">
    <property type="entry name" value="Nucleotide-diphospho-sugar transferases"/>
    <property type="match status" value="1"/>
</dbReference>
<keyword evidence="1 4" id="KW-0808">Transferase</keyword>
<dbReference type="CDD" id="cd02517">
    <property type="entry name" value="CMP-KDO-Synthetase"/>
    <property type="match status" value="1"/>
</dbReference>
<keyword evidence="2 4" id="KW-0548">Nucleotidyltransferase</keyword>
<organism evidence="4">
    <name type="scientific">uncultured Alphaproteobacteria bacterium</name>
    <dbReference type="NCBI Taxonomy" id="91750"/>
    <lineage>
        <taxon>Bacteria</taxon>
        <taxon>Pseudomonadati</taxon>
        <taxon>Pseudomonadota</taxon>
        <taxon>Alphaproteobacteria</taxon>
        <taxon>environmental samples</taxon>
    </lineage>
</organism>
<gene>
    <name evidence="4" type="primary">kdsB</name>
    <name evidence="4" type="ORF">KL86APRO_20539</name>
</gene>
<dbReference type="NCBIfam" id="NF003948">
    <property type="entry name" value="PRK05450.1-1"/>
    <property type="match status" value="1"/>
</dbReference>
<dbReference type="EMBL" id="FLUO01000002">
    <property type="protein sequence ID" value="SBW12291.1"/>
    <property type="molecule type" value="Genomic_DNA"/>
</dbReference>
<evidence type="ECO:0000256" key="1">
    <source>
        <dbReference type="ARBA" id="ARBA00022679"/>
    </source>
</evidence>
<dbReference type="PANTHER" id="PTHR42866:SF2">
    <property type="entry name" value="3-DEOXY-MANNO-OCTULOSONATE CYTIDYLYLTRANSFERASE, MITOCHONDRIAL"/>
    <property type="match status" value="1"/>
</dbReference>
<name>A0A212KKV7_9PROT</name>
<dbReference type="GO" id="GO:0005829">
    <property type="term" value="C:cytosol"/>
    <property type="evidence" value="ECO:0007669"/>
    <property type="project" value="TreeGrafter"/>
</dbReference>
<dbReference type="Pfam" id="PF02348">
    <property type="entry name" value="CTP_transf_3"/>
    <property type="match status" value="1"/>
</dbReference>
<dbReference type="NCBIfam" id="NF003952">
    <property type="entry name" value="PRK05450.1-5"/>
    <property type="match status" value="1"/>
</dbReference>
<dbReference type="InterPro" id="IPR029044">
    <property type="entry name" value="Nucleotide-diphossugar_trans"/>
</dbReference>
<dbReference type="GO" id="GO:0009103">
    <property type="term" value="P:lipopolysaccharide biosynthetic process"/>
    <property type="evidence" value="ECO:0007669"/>
    <property type="project" value="UniProtKB-KW"/>
</dbReference>
<protein>
    <submittedName>
        <fullName evidence="4">3-deoxy-manno-octulosonate cytidylyltransferase</fullName>
        <ecNumber evidence="4">2.7.7.38</ecNumber>
    </submittedName>
</protein>
<evidence type="ECO:0000256" key="2">
    <source>
        <dbReference type="ARBA" id="ARBA00022695"/>
    </source>
</evidence>
<dbReference type="AlphaFoldDB" id="A0A212KKV7"/>
<dbReference type="GO" id="GO:0008690">
    <property type="term" value="F:3-deoxy-manno-octulosonate cytidylyltransferase activity"/>
    <property type="evidence" value="ECO:0007669"/>
    <property type="project" value="UniProtKB-EC"/>
</dbReference>
<sequence>MADLSPQALSDLAPIVMIPARMASTRLPDKPLADVLGQPMIVRVWRRAVAAQVGPVVVACAEPAIKAAVEAAGGVAVLTDPDHPSGSDRIFEALTRIDPEGRHRAVINVQGDLPTIDPALIRAALKPLIDNRADIGTLVAEIARDEEKTNPNVVKAVAAFDPADADPWPAARALYFSRATVPANPGPLYHHIGLYAYTRAALESFVRWPQGILEAREKLEQLRALEHGLSLWAVRVDTVPLGVDTLEDLERAREILAAERH</sequence>
<dbReference type="EC" id="2.7.7.38" evidence="4"/>
<evidence type="ECO:0000313" key="4">
    <source>
        <dbReference type="EMBL" id="SBW12291.1"/>
    </source>
</evidence>
<proteinExistence type="predicted"/>
<keyword evidence="3" id="KW-0448">Lipopolysaccharide biosynthesis</keyword>
<dbReference type="Gene3D" id="3.90.550.10">
    <property type="entry name" value="Spore Coat Polysaccharide Biosynthesis Protein SpsA, Chain A"/>
    <property type="match status" value="1"/>
</dbReference>